<keyword evidence="7 8" id="KW-0472">Membrane</keyword>
<dbReference type="PIRSF" id="PIRSF037289">
    <property type="entry name" value="SARA/endofin"/>
    <property type="match status" value="1"/>
</dbReference>
<keyword evidence="5 9" id="KW-0863">Zinc-finger</keyword>
<dbReference type="InterPro" id="IPR011011">
    <property type="entry name" value="Znf_FYVE_PHD"/>
</dbReference>
<dbReference type="SMART" id="SM01421">
    <property type="entry name" value="DUF3480"/>
    <property type="match status" value="1"/>
</dbReference>
<evidence type="ECO:0000256" key="1">
    <source>
        <dbReference type="ARBA" id="ARBA00022490"/>
    </source>
</evidence>
<keyword evidence="6" id="KW-0862">Zinc</keyword>
<feature type="compositionally biased region" description="Basic and acidic residues" evidence="10">
    <location>
        <begin position="666"/>
        <end position="677"/>
    </location>
</feature>
<feature type="compositionally biased region" description="Polar residues" evidence="10">
    <location>
        <begin position="647"/>
        <end position="665"/>
    </location>
</feature>
<dbReference type="GO" id="GO:0031901">
    <property type="term" value="C:early endosome membrane"/>
    <property type="evidence" value="ECO:0007669"/>
    <property type="project" value="UniProtKB-SubCell"/>
</dbReference>
<reference evidence="12" key="1">
    <citation type="submission" date="2023-08" db="EMBL/GenBank/DDBJ databases">
        <title>Pelteobagrus vachellii genome.</title>
        <authorList>
            <person name="Liu H."/>
        </authorList>
    </citation>
    <scope>NUCLEOTIDE SEQUENCE</scope>
    <source>
        <strain evidence="12">PRFRI_2022a</strain>
        <tissue evidence="12">Muscle</tissue>
    </source>
</reference>
<dbReference type="PANTHER" id="PTHR46319">
    <property type="entry name" value="ZINC FINGER FYVE DOMAIN-CONTAINING PROTEIN"/>
    <property type="match status" value="1"/>
</dbReference>
<gene>
    <name evidence="12" type="ORF">Q7C36_019915</name>
</gene>
<dbReference type="FunFam" id="3.30.40.10:FF:000084">
    <property type="entry name" value="Zinc finger, FYVE domain-containing 9b"/>
    <property type="match status" value="1"/>
</dbReference>
<feature type="region of interest" description="Disordered" evidence="10">
    <location>
        <begin position="616"/>
        <end position="709"/>
    </location>
</feature>
<dbReference type="InterPro" id="IPR035438">
    <property type="entry name" value="SARA/endofin"/>
</dbReference>
<feature type="region of interest" description="Disordered" evidence="10">
    <location>
        <begin position="857"/>
        <end position="905"/>
    </location>
</feature>
<evidence type="ECO:0000256" key="6">
    <source>
        <dbReference type="ARBA" id="ARBA00022833"/>
    </source>
</evidence>
<feature type="region of interest" description="Disordered" evidence="10">
    <location>
        <begin position="256"/>
        <end position="329"/>
    </location>
</feature>
<sequence length="1459" mass="159464">MSLVNTRVCFRTKQSYSPKDEDWDYEAFYGLNKAYSFSRMDNYFKAAVCDLDKLLDDFESNTEEAENTSTTFTNFACQNPNLYSQCFISEPSTVSQTVPDVNSLHYGPTAPINAPDQRDLDTKGRVLTGVDLISSVVSRTSKSLTPPCPDRSLKPVCDLVNDTGSASLPCTNSHDAFKELEVAEKQLEEELLVDFDSPAVIYPENVKPSHDDLQGLDTGGHFDGPSNCFSLLDVILPMAVERTAELQKYSNSLEPLDNNKVQLPQSSCPEVSNSSELQNNSQCTLESEVTPNNLISSSVTEENTTATADFSTSLPKVPDDEHSVDSGDRDHEITTAIPTSERESSLYCLPMAVSMCGSLVASSIQETMVSEAKDSTEIPPSESKESPVSEETGNVIVTFAEVETSLCISQPDSSPEDDPELVQIMSNPEASTLPSSLYNRTFECNLPFSENLIAGDLPESSQAPSNAQSPNYPIEFDFTGDFLPESEQNMMVTDEELDAYLMGEAQRNNSDVSAEKFVDEGFSEFNGDLEGELRSCPVDSFASPESDRSLRFLDESEGSNVSSSSQESSPLKPDTTQTDNNTDDTLSSTAIRSVCSANQSPCYGGARPKQLSSQNIRPFLPQDGQNGQSEENVSTSEEENISPASPIVSQASNHSVGNFEATSHSDSNDHIYGHEELSEPPPYPGEVSGEAVDQSGTEDRGLGWRQPPWVPDSEAPNCMKCGQRFTFTKRRHHCRACGKVYCANCCNRKCKLKYMEKEARVCVVCYETIQRAQALERMMSPTGPSPNPNIPSEYCSTIPPMQQARAAGTLNSPPPTVMVPVSVLKHPGNDGFPKEQKHVWFADGILPNGEVADTTRLSVKPRRSSQDSSPVTPDPPTVWPTSKIPEGSEGSAHSSETGSEAPRKAPSGPWDYALLCGLGSCVQRALSLLPDDDDGLPPLLITTGEEDGGELLVEERPAACQIMLLLEEGGPKPLTFVLNANLLVNVKLTTYCGKKCWCLSSNGLQGVGQRELAFIIERLPEENSLPKDVFSLYINIFQDAQKGKYIEELGNVTFADSFLGSKEHGGFLFFSLSFQPLEGLDLPHSSFLFGVLIHKLEVPWAKVFPLRLVLGMGAECNVYPCPLVSVRFRESVFKETGHTIMNLLADLRNYQYSVPVVDNLRIHMEVGNSYIDIPKSKFNEMLKVVNSSNEHVISVGACFSSEADSHLICVQNEDGSYQTQANSIQGKPRRVTGASFVVFNGALKASSGFIAKSSIVEDGLMVQIPPETMEALRQALRDQTDFRITCGKTDTAPEDRENVNIRWVDWTAPVNTGMVSPIDGKSLEGVSSIHIQQDSEFEMDGRTIKCTEVFYLLKTPDCTLSAVLSSCTQFQREIATASCAALCPHLSVLVANGINHLALRVSTDTDMVEYQAGSGGSLLPQKYMNELDGALIPVIHGGSSCVPHQAMDMELFFFITQTH</sequence>
<dbReference type="PROSITE" id="PS50178">
    <property type="entry name" value="ZF_FYVE"/>
    <property type="match status" value="1"/>
</dbReference>
<dbReference type="SMART" id="SM01422">
    <property type="entry name" value="SARA"/>
    <property type="match status" value="1"/>
</dbReference>
<accession>A0AA88LSP0</accession>
<dbReference type="InterPro" id="IPR037145">
    <property type="entry name" value="SARA_Smad-bd_sf"/>
</dbReference>
<protein>
    <recommendedName>
        <fullName evidence="8">Zinc finger FYVE domain-containing protein</fullName>
    </recommendedName>
</protein>
<dbReference type="InterPro" id="IPR022557">
    <property type="entry name" value="SARA-like_C"/>
</dbReference>
<dbReference type="FunFam" id="3.30.1360.220:FF:000001">
    <property type="entry name" value="Zinc finger, FYVE domain-containing 9a"/>
    <property type="match status" value="1"/>
</dbReference>
<dbReference type="InterPro" id="IPR017455">
    <property type="entry name" value="Znf_FYVE-rel"/>
</dbReference>
<evidence type="ECO:0000259" key="11">
    <source>
        <dbReference type="PROSITE" id="PS50178"/>
    </source>
</evidence>
<dbReference type="GO" id="GO:0008270">
    <property type="term" value="F:zinc ion binding"/>
    <property type="evidence" value="ECO:0007669"/>
    <property type="project" value="UniProtKB-KW"/>
</dbReference>
<evidence type="ECO:0000256" key="3">
    <source>
        <dbReference type="ARBA" id="ARBA00022723"/>
    </source>
</evidence>
<keyword evidence="3 8" id="KW-0479">Metal-binding</keyword>
<evidence type="ECO:0000256" key="4">
    <source>
        <dbReference type="ARBA" id="ARBA00022753"/>
    </source>
</evidence>
<keyword evidence="2" id="KW-0597">Phosphoprotein</keyword>
<dbReference type="InterPro" id="IPR024608">
    <property type="entry name" value="SARA-like_SBD"/>
</dbReference>
<evidence type="ECO:0000256" key="10">
    <source>
        <dbReference type="SAM" id="MobiDB-lite"/>
    </source>
</evidence>
<evidence type="ECO:0000313" key="12">
    <source>
        <dbReference type="EMBL" id="KAK2823315.1"/>
    </source>
</evidence>
<dbReference type="GO" id="GO:0005829">
    <property type="term" value="C:cytosol"/>
    <property type="evidence" value="ECO:0007669"/>
    <property type="project" value="UniProtKB-UniRule"/>
</dbReference>
<feature type="region of interest" description="Disordered" evidence="10">
    <location>
        <begin position="554"/>
        <end position="585"/>
    </location>
</feature>
<feature type="compositionally biased region" description="Polar residues" evidence="10">
    <location>
        <begin position="256"/>
        <end position="314"/>
    </location>
</feature>
<feature type="domain" description="FYVE-type" evidence="11">
    <location>
        <begin position="712"/>
        <end position="770"/>
    </location>
</feature>
<feature type="compositionally biased region" description="Basic and acidic residues" evidence="10">
    <location>
        <begin position="317"/>
        <end position="329"/>
    </location>
</feature>
<dbReference type="SMART" id="SM00064">
    <property type="entry name" value="FYVE"/>
    <property type="match status" value="1"/>
</dbReference>
<proteinExistence type="predicted"/>
<dbReference type="Gene3D" id="4.10.720.10">
    <property type="entry name" value="Smad anchor for receptor activation, Smad-binding domain"/>
    <property type="match status" value="1"/>
</dbReference>
<dbReference type="InterPro" id="IPR013083">
    <property type="entry name" value="Znf_RING/FYVE/PHD"/>
</dbReference>
<evidence type="ECO:0000256" key="2">
    <source>
        <dbReference type="ARBA" id="ARBA00022553"/>
    </source>
</evidence>
<dbReference type="Pfam" id="PF11979">
    <property type="entry name" value="SARA_C"/>
    <property type="match status" value="1"/>
</dbReference>
<organism evidence="12 13">
    <name type="scientific">Tachysurus vachellii</name>
    <name type="common">Darkbarbel catfish</name>
    <name type="synonym">Pelteobagrus vachellii</name>
    <dbReference type="NCBI Taxonomy" id="175792"/>
    <lineage>
        <taxon>Eukaryota</taxon>
        <taxon>Metazoa</taxon>
        <taxon>Chordata</taxon>
        <taxon>Craniata</taxon>
        <taxon>Vertebrata</taxon>
        <taxon>Euteleostomi</taxon>
        <taxon>Actinopterygii</taxon>
        <taxon>Neopterygii</taxon>
        <taxon>Teleostei</taxon>
        <taxon>Ostariophysi</taxon>
        <taxon>Siluriformes</taxon>
        <taxon>Bagridae</taxon>
        <taxon>Tachysurus</taxon>
    </lineage>
</organism>
<evidence type="ECO:0000256" key="7">
    <source>
        <dbReference type="ARBA" id="ARBA00023136"/>
    </source>
</evidence>
<dbReference type="Gene3D" id="3.30.500.40">
    <property type="match status" value="1"/>
</dbReference>
<dbReference type="Pfam" id="PF11409">
    <property type="entry name" value="SARA"/>
    <property type="match status" value="1"/>
</dbReference>
<comment type="caution">
    <text evidence="12">The sequence shown here is derived from an EMBL/GenBank/DDBJ whole genome shotgun (WGS) entry which is preliminary data.</text>
</comment>
<feature type="region of interest" description="Disordered" evidence="10">
    <location>
        <begin position="370"/>
        <end position="390"/>
    </location>
</feature>
<dbReference type="FunFam" id="4.10.720.10:FF:000001">
    <property type="entry name" value="Zinc finger, FYVE domain-containing 9a"/>
    <property type="match status" value="1"/>
</dbReference>
<dbReference type="Gene3D" id="3.30.40.10">
    <property type="entry name" value="Zinc/RING finger domain, C3HC4 (zinc finger)"/>
    <property type="match status" value="1"/>
</dbReference>
<dbReference type="Pfam" id="PF01363">
    <property type="entry name" value="FYVE"/>
    <property type="match status" value="1"/>
</dbReference>
<keyword evidence="1 8" id="KW-0963">Cytoplasm</keyword>
<comment type="subcellular location">
    <subcellularLocation>
        <location evidence="8">Cytoplasm</location>
    </subcellularLocation>
    <subcellularLocation>
        <location evidence="8">Early endosome membrane</location>
    </subcellularLocation>
</comment>
<feature type="compositionally biased region" description="Low complexity" evidence="10">
    <location>
        <begin position="558"/>
        <end position="585"/>
    </location>
</feature>
<evidence type="ECO:0000256" key="9">
    <source>
        <dbReference type="PROSITE-ProRule" id="PRU00091"/>
    </source>
</evidence>
<dbReference type="InterPro" id="IPR000306">
    <property type="entry name" value="Znf_FYVE"/>
</dbReference>
<dbReference type="CDD" id="cd15729">
    <property type="entry name" value="FYVE_endofin"/>
    <property type="match status" value="1"/>
</dbReference>
<dbReference type="Gene3D" id="3.30.1360.220">
    <property type="entry name" value="Domain of unknown function (DUF3480), N-terminal subdomain"/>
    <property type="match status" value="1"/>
</dbReference>
<feature type="compositionally biased region" description="Basic and acidic residues" evidence="10">
    <location>
        <begin position="371"/>
        <end position="387"/>
    </location>
</feature>
<name>A0AA88LSP0_TACVA</name>
<keyword evidence="13" id="KW-1185">Reference proteome</keyword>
<evidence type="ECO:0000256" key="8">
    <source>
        <dbReference type="PIRNR" id="PIRNR037289"/>
    </source>
</evidence>
<dbReference type="Proteomes" id="UP001187315">
    <property type="component" value="Unassembled WGS sequence"/>
</dbReference>
<evidence type="ECO:0000256" key="5">
    <source>
        <dbReference type="ARBA" id="ARBA00022771"/>
    </source>
</evidence>
<dbReference type="SUPFAM" id="SSF57903">
    <property type="entry name" value="FYVE/PHD zinc finger"/>
    <property type="match status" value="1"/>
</dbReference>
<dbReference type="GO" id="GO:0016197">
    <property type="term" value="P:endosomal transport"/>
    <property type="evidence" value="ECO:0007669"/>
    <property type="project" value="TreeGrafter"/>
</dbReference>
<dbReference type="GO" id="GO:0005545">
    <property type="term" value="F:1-phosphatidylinositol binding"/>
    <property type="evidence" value="ECO:0007669"/>
    <property type="project" value="UniProtKB-ARBA"/>
</dbReference>
<keyword evidence="4 8" id="KW-0967">Endosome</keyword>
<dbReference type="PANTHER" id="PTHR46319:SF1">
    <property type="entry name" value="ZINC FINGER FYVE DOMAIN-CONTAINING PROTEIN 16"/>
    <property type="match status" value="1"/>
</dbReference>
<dbReference type="EMBL" id="JAVHJS010000021">
    <property type="protein sequence ID" value="KAK2823315.1"/>
    <property type="molecule type" value="Genomic_DNA"/>
</dbReference>
<evidence type="ECO:0000313" key="13">
    <source>
        <dbReference type="Proteomes" id="UP001187315"/>
    </source>
</evidence>